<keyword evidence="2" id="KW-1185">Reference proteome</keyword>
<evidence type="ECO:0000313" key="2">
    <source>
        <dbReference type="Proteomes" id="UP000008457"/>
    </source>
</evidence>
<reference evidence="2" key="1">
    <citation type="submission" date="2010-11" db="EMBL/GenBank/DDBJ databases">
        <title>The complete genome of Mahella australiensis DSM 15567.</title>
        <authorList>
            <consortium name="US DOE Joint Genome Institute (JGI-PGF)"/>
            <person name="Lucas S."/>
            <person name="Copeland A."/>
            <person name="Lapidus A."/>
            <person name="Bruce D."/>
            <person name="Goodwin L."/>
            <person name="Pitluck S."/>
            <person name="Kyrpides N."/>
            <person name="Mavromatis K."/>
            <person name="Pagani I."/>
            <person name="Ivanova N."/>
            <person name="Teshima H."/>
            <person name="Brettin T."/>
            <person name="Detter J.C."/>
            <person name="Han C."/>
            <person name="Tapia R."/>
            <person name="Land M."/>
            <person name="Hauser L."/>
            <person name="Markowitz V."/>
            <person name="Cheng J.-F."/>
            <person name="Hugenholtz P."/>
            <person name="Woyke T."/>
            <person name="Wu D."/>
            <person name="Spring S."/>
            <person name="Pukall R."/>
            <person name="Steenblock K."/>
            <person name="Schneider S."/>
            <person name="Klenk H.-P."/>
            <person name="Eisen J.A."/>
        </authorList>
    </citation>
    <scope>NUCLEOTIDE SEQUENCE [LARGE SCALE GENOMIC DNA]</scope>
    <source>
        <strain evidence="2">DSM 15567 / CIP 107919 / 50-1 BON</strain>
    </source>
</reference>
<organism evidence="1 2">
    <name type="scientific">Mahella australiensis (strain DSM 15567 / CIP 107919 / 50-1 BON)</name>
    <dbReference type="NCBI Taxonomy" id="697281"/>
    <lineage>
        <taxon>Bacteria</taxon>
        <taxon>Bacillati</taxon>
        <taxon>Bacillota</taxon>
        <taxon>Clostridia</taxon>
        <taxon>Thermoanaerobacterales</taxon>
        <taxon>Thermoanaerobacterales Family IV. Incertae Sedis</taxon>
        <taxon>Mahella</taxon>
    </lineage>
</organism>
<accession>F3ZVD9</accession>
<proteinExistence type="predicted"/>
<dbReference type="KEGG" id="mas:Mahau_0066"/>
<protein>
    <submittedName>
        <fullName evidence="1">Uncharacterized protein</fullName>
    </submittedName>
</protein>
<dbReference type="STRING" id="697281.Mahau_0066"/>
<sequence length="110" mass="12425">MAGSEKVNKNIEAYVDRLIAASLALGQDWAGTLEAEMKEKAPWHDRTGHARQGLKGIPLIEKDEITIRLAHTMEYGVYLELAHDGKYAILKPTGEANAERIYKDFEDLWK</sequence>
<dbReference type="EMBL" id="CP002360">
    <property type="protein sequence ID" value="AEE95289.1"/>
    <property type="molecule type" value="Genomic_DNA"/>
</dbReference>
<gene>
    <name evidence="1" type="ordered locus">Mahau_0066</name>
</gene>
<reference evidence="1 2" key="2">
    <citation type="journal article" date="2011" name="Stand. Genomic Sci.">
        <title>Complete genome sequence of Mahella australiensis type strain (50-1 BON).</title>
        <authorList>
            <person name="Sikorski J."/>
            <person name="Teshima H."/>
            <person name="Nolan M."/>
            <person name="Lucas S."/>
            <person name="Hammon N."/>
            <person name="Deshpande S."/>
            <person name="Cheng J.F."/>
            <person name="Pitluck S."/>
            <person name="Liolios K."/>
            <person name="Pagani I."/>
            <person name="Ivanova N."/>
            <person name="Huntemann M."/>
            <person name="Mavromatis K."/>
            <person name="Ovchinikova G."/>
            <person name="Pati A."/>
            <person name="Tapia R."/>
            <person name="Han C."/>
            <person name="Goodwin L."/>
            <person name="Chen A."/>
            <person name="Palaniappan K."/>
            <person name="Land M."/>
            <person name="Hauser L."/>
            <person name="Ngatchou-Djao O.D."/>
            <person name="Rohde M."/>
            <person name="Pukall R."/>
            <person name="Spring S."/>
            <person name="Abt B."/>
            <person name="Goker M."/>
            <person name="Detter J.C."/>
            <person name="Woyke T."/>
            <person name="Bristow J."/>
            <person name="Markowitz V."/>
            <person name="Hugenholtz P."/>
            <person name="Eisen J.A."/>
            <person name="Kyrpides N.C."/>
            <person name="Klenk H.P."/>
            <person name="Lapidus A."/>
        </authorList>
    </citation>
    <scope>NUCLEOTIDE SEQUENCE [LARGE SCALE GENOMIC DNA]</scope>
    <source>
        <strain evidence="2">DSM 15567 / CIP 107919 / 50-1 BON</strain>
    </source>
</reference>
<evidence type="ECO:0000313" key="1">
    <source>
        <dbReference type="EMBL" id="AEE95289.1"/>
    </source>
</evidence>
<dbReference type="RefSeq" id="WP_013779723.1">
    <property type="nucleotide sequence ID" value="NC_015520.1"/>
</dbReference>
<name>F3ZVD9_MAHA5</name>
<dbReference type="HOGENOM" id="CLU_149871_1_0_9"/>
<dbReference type="OrthoDB" id="1753160at2"/>
<dbReference type="Proteomes" id="UP000008457">
    <property type="component" value="Chromosome"/>
</dbReference>
<dbReference type="eggNOG" id="ENOG50338TS">
    <property type="taxonomic scope" value="Bacteria"/>
</dbReference>
<dbReference type="AlphaFoldDB" id="F3ZVD9"/>